<dbReference type="InterPro" id="IPR009040">
    <property type="entry name" value="Ferritin-like_diiron"/>
</dbReference>
<protein>
    <recommendedName>
        <fullName evidence="8">Ferritin</fullName>
        <ecNumber evidence="8">1.16.3.2</ecNumber>
    </recommendedName>
</protein>
<dbReference type="InterPro" id="IPR012347">
    <property type="entry name" value="Ferritin-like"/>
</dbReference>
<evidence type="ECO:0000256" key="1">
    <source>
        <dbReference type="ARBA" id="ARBA00006950"/>
    </source>
</evidence>
<dbReference type="GO" id="GO:0004322">
    <property type="term" value="F:ferroxidase activity"/>
    <property type="evidence" value="ECO:0007669"/>
    <property type="project" value="TreeGrafter"/>
</dbReference>
<dbReference type="CDD" id="cd01055">
    <property type="entry name" value="Nonheme_Ferritin"/>
    <property type="match status" value="1"/>
</dbReference>
<sequence>MINKRMEDLLNAQINLEMYSANAYWAMCSWFSDRDLDGFANYFKVQAKEELFHAEKQFDYIHEVGGKVTIDTIKKPASDFTSVLNVFEITLAHERAVTKSIGELIKASFEENDFATHNFLQWFVTEQVEEEATVSQIISKLKMIGDNSSALYLLNSELMQRTFNAATGGAA</sequence>
<accession>A0A0D0F9D1</accession>
<proteinExistence type="inferred from homology"/>
<organism evidence="10 11">
    <name type="scientific">Pedobacter lusitanus</name>
    <dbReference type="NCBI Taxonomy" id="1503925"/>
    <lineage>
        <taxon>Bacteria</taxon>
        <taxon>Pseudomonadati</taxon>
        <taxon>Bacteroidota</taxon>
        <taxon>Sphingobacteriia</taxon>
        <taxon>Sphingobacteriales</taxon>
        <taxon>Sphingobacteriaceae</taxon>
        <taxon>Pedobacter</taxon>
    </lineage>
</organism>
<comment type="function">
    <text evidence="8">Iron-storage protein.</text>
</comment>
<dbReference type="PROSITE" id="PS50905">
    <property type="entry name" value="FERRITIN_LIKE"/>
    <property type="match status" value="1"/>
</dbReference>
<name>A0A0D0F9D1_9SPHI</name>
<comment type="similarity">
    <text evidence="1 8">Belongs to the ferritin family. Prokaryotic subfamily.</text>
</comment>
<evidence type="ECO:0000256" key="5">
    <source>
        <dbReference type="ARBA" id="ARBA00023004"/>
    </source>
</evidence>
<dbReference type="Pfam" id="PF00210">
    <property type="entry name" value="Ferritin"/>
    <property type="match status" value="1"/>
</dbReference>
<dbReference type="GO" id="GO:0006826">
    <property type="term" value="P:iron ion transport"/>
    <property type="evidence" value="ECO:0007669"/>
    <property type="project" value="InterPro"/>
</dbReference>
<feature type="binding site" evidence="7">
    <location>
        <position position="127"/>
    </location>
    <ligand>
        <name>Fe cation</name>
        <dbReference type="ChEBI" id="CHEBI:24875"/>
        <label>1</label>
    </ligand>
</feature>
<dbReference type="GO" id="GO:0008198">
    <property type="term" value="F:ferrous iron binding"/>
    <property type="evidence" value="ECO:0007669"/>
    <property type="project" value="TreeGrafter"/>
</dbReference>
<feature type="binding site" evidence="7">
    <location>
        <position position="94"/>
    </location>
    <ligand>
        <name>Fe cation</name>
        <dbReference type="ChEBI" id="CHEBI:24875"/>
        <label>1</label>
    </ligand>
</feature>
<evidence type="ECO:0000313" key="11">
    <source>
        <dbReference type="Proteomes" id="UP000032049"/>
    </source>
</evidence>
<dbReference type="STRING" id="1503925.TH53_04170"/>
<dbReference type="GO" id="GO:0008199">
    <property type="term" value="F:ferric iron binding"/>
    <property type="evidence" value="ECO:0007669"/>
    <property type="project" value="InterPro"/>
</dbReference>
<feature type="binding site" evidence="7">
    <location>
        <position position="53"/>
    </location>
    <ligand>
        <name>Fe cation</name>
        <dbReference type="ChEBI" id="CHEBI:24875"/>
        <label>1</label>
    </ligand>
</feature>
<dbReference type="InterPro" id="IPR001519">
    <property type="entry name" value="Ferritin"/>
</dbReference>
<dbReference type="GO" id="GO:0042802">
    <property type="term" value="F:identical protein binding"/>
    <property type="evidence" value="ECO:0007669"/>
    <property type="project" value="UniProtKB-ARBA"/>
</dbReference>
<evidence type="ECO:0000256" key="8">
    <source>
        <dbReference type="RuleBase" id="RU361145"/>
    </source>
</evidence>
<evidence type="ECO:0000256" key="3">
    <source>
        <dbReference type="ARBA" id="ARBA00022723"/>
    </source>
</evidence>
<dbReference type="EMBL" id="JXRA01000016">
    <property type="protein sequence ID" value="KIO78333.1"/>
    <property type="molecule type" value="Genomic_DNA"/>
</dbReference>
<dbReference type="InterPro" id="IPR008331">
    <property type="entry name" value="Ferritin_DPS_dom"/>
</dbReference>
<dbReference type="InterPro" id="IPR041719">
    <property type="entry name" value="Ferritin_prok"/>
</dbReference>
<comment type="caution">
    <text evidence="10">The sequence shown here is derived from an EMBL/GenBank/DDBJ whole genome shotgun (WGS) entry which is preliminary data.</text>
</comment>
<keyword evidence="4" id="KW-0560">Oxidoreductase</keyword>
<dbReference type="OrthoDB" id="9801481at2"/>
<evidence type="ECO:0000256" key="6">
    <source>
        <dbReference type="ARBA" id="ARBA00054546"/>
    </source>
</evidence>
<keyword evidence="5 7" id="KW-0408">Iron</keyword>
<feature type="binding site" evidence="7">
    <location>
        <position position="50"/>
    </location>
    <ligand>
        <name>Fe cation</name>
        <dbReference type="ChEBI" id="CHEBI:24875"/>
        <label>1</label>
    </ligand>
</feature>
<dbReference type="Proteomes" id="UP000032049">
    <property type="component" value="Unassembled WGS sequence"/>
</dbReference>
<dbReference type="AlphaFoldDB" id="A0A0D0F9D1"/>
<gene>
    <name evidence="10" type="ORF">TH53_04170</name>
</gene>
<dbReference type="FunFam" id="1.20.1260.10:FF:000001">
    <property type="entry name" value="Non-heme ferritin"/>
    <property type="match status" value="1"/>
</dbReference>
<evidence type="ECO:0000256" key="4">
    <source>
        <dbReference type="ARBA" id="ARBA00023002"/>
    </source>
</evidence>
<comment type="function">
    <text evidence="6">May alleviate iron toxicity in the presence of oxygen.</text>
</comment>
<dbReference type="InterPro" id="IPR009078">
    <property type="entry name" value="Ferritin-like_SF"/>
</dbReference>
<feature type="binding site" evidence="7">
    <location>
        <position position="17"/>
    </location>
    <ligand>
        <name>Fe cation</name>
        <dbReference type="ChEBI" id="CHEBI:24875"/>
        <label>1</label>
    </ligand>
</feature>
<keyword evidence="2 8" id="KW-0409">Iron storage</keyword>
<dbReference type="RefSeq" id="WP_041878661.1">
    <property type="nucleotide sequence ID" value="NZ_CP157278.1"/>
</dbReference>
<evidence type="ECO:0000256" key="7">
    <source>
        <dbReference type="PIRSR" id="PIRSR601519-1"/>
    </source>
</evidence>
<dbReference type="GO" id="GO:0006879">
    <property type="term" value="P:intracellular iron ion homeostasis"/>
    <property type="evidence" value="ECO:0007669"/>
    <property type="project" value="UniProtKB-KW"/>
</dbReference>
<evidence type="ECO:0000256" key="2">
    <source>
        <dbReference type="ARBA" id="ARBA00022434"/>
    </source>
</evidence>
<dbReference type="Gene3D" id="1.20.1260.10">
    <property type="match status" value="1"/>
</dbReference>
<dbReference type="SUPFAM" id="SSF47240">
    <property type="entry name" value="Ferritin-like"/>
    <property type="match status" value="1"/>
</dbReference>
<dbReference type="PANTHER" id="PTHR11431">
    <property type="entry name" value="FERRITIN"/>
    <property type="match status" value="1"/>
</dbReference>
<comment type="catalytic activity">
    <reaction evidence="8">
        <text>4 Fe(2+) + O2 + 6 H2O = 4 iron(III) oxide-hydroxide + 12 H(+)</text>
        <dbReference type="Rhea" id="RHEA:11972"/>
        <dbReference type="ChEBI" id="CHEBI:15377"/>
        <dbReference type="ChEBI" id="CHEBI:15378"/>
        <dbReference type="ChEBI" id="CHEBI:15379"/>
        <dbReference type="ChEBI" id="CHEBI:29033"/>
        <dbReference type="ChEBI" id="CHEBI:78619"/>
        <dbReference type="EC" id="1.16.3.2"/>
    </reaction>
</comment>
<evidence type="ECO:0000259" key="9">
    <source>
        <dbReference type="PROSITE" id="PS50905"/>
    </source>
</evidence>
<dbReference type="EC" id="1.16.3.2" evidence="8"/>
<dbReference type="PANTHER" id="PTHR11431:SF127">
    <property type="entry name" value="BACTERIAL NON-HEME FERRITIN"/>
    <property type="match status" value="1"/>
</dbReference>
<dbReference type="GO" id="GO:0005829">
    <property type="term" value="C:cytosol"/>
    <property type="evidence" value="ECO:0007669"/>
    <property type="project" value="TreeGrafter"/>
</dbReference>
<evidence type="ECO:0000313" key="10">
    <source>
        <dbReference type="EMBL" id="KIO78333.1"/>
    </source>
</evidence>
<feature type="domain" description="Ferritin-like diiron" evidence="9">
    <location>
        <begin position="1"/>
        <end position="145"/>
    </location>
</feature>
<keyword evidence="11" id="KW-1185">Reference proteome</keyword>
<reference evidence="10 11" key="1">
    <citation type="submission" date="2015-01" db="EMBL/GenBank/DDBJ databases">
        <title>Draft genome sequence of Pedobacter sp. NL19 isolated from sludge of an effluent treatment pond in an abandoned uranium mine.</title>
        <authorList>
            <person name="Santos T."/>
            <person name="Caetano T."/>
            <person name="Covas C."/>
            <person name="Cruz A."/>
            <person name="Mendo S."/>
        </authorList>
    </citation>
    <scope>NUCLEOTIDE SEQUENCE [LARGE SCALE GENOMIC DNA]</scope>
    <source>
        <strain evidence="10 11">NL19</strain>
    </source>
</reference>
<keyword evidence="8" id="KW-0963">Cytoplasm</keyword>
<keyword evidence="3 7" id="KW-0479">Metal-binding</keyword>
<comment type="subcellular location">
    <subcellularLocation>
        <location evidence="8">Cytoplasm</location>
    </subcellularLocation>
</comment>